<evidence type="ECO:0000313" key="2">
    <source>
        <dbReference type="EMBL" id="KRZ48038.1"/>
    </source>
</evidence>
<sequence length="130" mass="14958">MVRLVFRPYTQVRRVICTSTPLRTSTRVSSGFILLKHMCTLRNRLIDNCSSNPEEKERTVRLFNGTTLRVPIHQFCTIKHKQGRSSLHKKVLFIFMNTFISPSTVQWKTSTTRVPTELLGPCFKTGRMGG</sequence>
<accession>A0A0V1KLM1</accession>
<keyword evidence="3" id="KW-1185">Reference proteome</keyword>
<dbReference type="EMBL" id="JYDW01000638">
    <property type="protein sequence ID" value="KRZ47637.1"/>
    <property type="molecule type" value="Genomic_DNA"/>
</dbReference>
<dbReference type="EMBL" id="JYDW01000483">
    <property type="protein sequence ID" value="KRZ48038.1"/>
    <property type="molecule type" value="Genomic_DNA"/>
</dbReference>
<gene>
    <name evidence="2" type="ORF">T02_1317</name>
    <name evidence="1" type="ORF">T02_8064</name>
</gene>
<evidence type="ECO:0000313" key="1">
    <source>
        <dbReference type="EMBL" id="KRZ47637.1"/>
    </source>
</evidence>
<comment type="caution">
    <text evidence="2">The sequence shown here is derived from an EMBL/GenBank/DDBJ whole genome shotgun (WGS) entry which is preliminary data.</text>
</comment>
<dbReference type="OrthoDB" id="5920617at2759"/>
<protein>
    <submittedName>
        <fullName evidence="2">Uncharacterized protein</fullName>
    </submittedName>
</protein>
<dbReference type="Proteomes" id="UP000054721">
    <property type="component" value="Unassembled WGS sequence"/>
</dbReference>
<dbReference type="AlphaFoldDB" id="A0A0V1KLM1"/>
<name>A0A0V1KLM1_9BILA</name>
<organism evidence="2 3">
    <name type="scientific">Trichinella nativa</name>
    <dbReference type="NCBI Taxonomy" id="6335"/>
    <lineage>
        <taxon>Eukaryota</taxon>
        <taxon>Metazoa</taxon>
        <taxon>Ecdysozoa</taxon>
        <taxon>Nematoda</taxon>
        <taxon>Enoplea</taxon>
        <taxon>Dorylaimia</taxon>
        <taxon>Trichinellida</taxon>
        <taxon>Trichinellidae</taxon>
        <taxon>Trichinella</taxon>
    </lineage>
</organism>
<reference evidence="2 3" key="1">
    <citation type="submission" date="2015-05" db="EMBL/GenBank/DDBJ databases">
        <title>Evolution of Trichinella species and genotypes.</title>
        <authorList>
            <person name="Korhonen P.K."/>
            <person name="Edoardo P."/>
            <person name="Giuseppe L.R."/>
            <person name="Gasser R.B."/>
        </authorList>
    </citation>
    <scope>NUCLEOTIDE SEQUENCE [LARGE SCALE GENOMIC DNA]</scope>
    <source>
        <strain evidence="2">ISS10</strain>
    </source>
</reference>
<evidence type="ECO:0000313" key="3">
    <source>
        <dbReference type="Proteomes" id="UP000054721"/>
    </source>
</evidence>
<proteinExistence type="predicted"/>